<sequence>MVSLYNERVISNMNSTFTNYLLKLLFEYKPIAFNFSDMCEGNVSFISFYTSNIATHFAPYMIPVFIRRGCINNINNVLINNESTVADRFYAYSALNKICSNIHAINYLKENNFTNEEQIDLDLSEMIIPFKKLLNTLVEPKKIITINKQNPEGLVEHKQYDESEIIFDQKIKAFENLLNSIKPEDRELTYDQISKIVKDSNKYKSIQSQERLSKALLLLLQNNNNVNKIIENELEHFSNVPIIKSSESTNTSVTELCPVLINSIPELLVPFQQKWLKEYADEIKSATILFQSSLMYALIRGLFDSLSPGQSRLTSLRNGIVHGIKCFRGLAIFELICIIQNKIIYSKVYFENEKKKDALIMSFLLSLSTFGSLAAIMSTQRYCKIIII</sequence>
<dbReference type="Proteomes" id="UP000003786">
    <property type="component" value="Chromosome 3"/>
</dbReference>
<dbReference type="OMA" id="IFELICI"/>
<organism evidence="1 2">
    <name type="scientific">Theileria orientalis strain Shintoku</name>
    <dbReference type="NCBI Taxonomy" id="869250"/>
    <lineage>
        <taxon>Eukaryota</taxon>
        <taxon>Sar</taxon>
        <taxon>Alveolata</taxon>
        <taxon>Apicomplexa</taxon>
        <taxon>Aconoidasida</taxon>
        <taxon>Piroplasmida</taxon>
        <taxon>Theileriidae</taxon>
        <taxon>Theileria</taxon>
    </lineage>
</organism>
<evidence type="ECO:0000313" key="2">
    <source>
        <dbReference type="Proteomes" id="UP000003786"/>
    </source>
</evidence>
<name>J4DPM4_THEOR</name>
<reference evidence="1 2" key="1">
    <citation type="journal article" date="2012" name="MBio">
        <title>Comparative genome analysis of three eukaryotic parasites with differing abilities to transform leukocytes reveals key mediators of Theileria-induced leukocyte transformation.</title>
        <authorList>
            <person name="Hayashida K."/>
            <person name="Hara Y."/>
            <person name="Abe T."/>
            <person name="Yamasaki C."/>
            <person name="Toyoda A."/>
            <person name="Kosuge T."/>
            <person name="Suzuki Y."/>
            <person name="Sato Y."/>
            <person name="Kawashima S."/>
            <person name="Katayama T."/>
            <person name="Wakaguri H."/>
            <person name="Inoue N."/>
            <person name="Homma K."/>
            <person name="Tada-Umezaki M."/>
            <person name="Yagi Y."/>
            <person name="Fujii Y."/>
            <person name="Habara T."/>
            <person name="Kanehisa M."/>
            <person name="Watanabe H."/>
            <person name="Ito K."/>
            <person name="Gojobori T."/>
            <person name="Sugawara H."/>
            <person name="Imanishi T."/>
            <person name="Weir W."/>
            <person name="Gardner M."/>
            <person name="Pain A."/>
            <person name="Shiels B."/>
            <person name="Hattori M."/>
            <person name="Nene V."/>
            <person name="Sugimoto C."/>
        </authorList>
    </citation>
    <scope>NUCLEOTIDE SEQUENCE [LARGE SCALE GENOMIC DNA]</scope>
    <source>
        <strain evidence="1 2">Shintoku</strain>
    </source>
</reference>
<accession>J4DPM4</accession>
<dbReference type="VEuPathDB" id="PiroplasmaDB:TOT_030000220"/>
<dbReference type="OrthoDB" id="10672467at2759"/>
<dbReference type="GeneID" id="20715414"/>
<protein>
    <submittedName>
        <fullName evidence="1">Uncharacterized protein</fullName>
    </submittedName>
</protein>
<evidence type="ECO:0000313" key="1">
    <source>
        <dbReference type="EMBL" id="BAM40959.1"/>
    </source>
</evidence>
<gene>
    <name evidence="1" type="ORF">TOT_030000220</name>
</gene>
<keyword evidence="2" id="KW-1185">Reference proteome</keyword>
<dbReference type="KEGG" id="tot:TOT_030000220"/>
<dbReference type="eggNOG" id="ENOG502QXSF">
    <property type="taxonomic scope" value="Eukaryota"/>
</dbReference>
<dbReference type="AlphaFoldDB" id="J4DPM4"/>
<dbReference type="RefSeq" id="XP_009691260.1">
    <property type="nucleotide sequence ID" value="XM_009692965.1"/>
</dbReference>
<dbReference type="EMBL" id="AP011948">
    <property type="protein sequence ID" value="BAM40959.1"/>
    <property type="molecule type" value="Genomic_DNA"/>
</dbReference>
<proteinExistence type="predicted"/>